<comment type="caution">
    <text evidence="1">The sequence shown here is derived from an EMBL/GenBank/DDBJ whole genome shotgun (WGS) entry which is preliminary data.</text>
</comment>
<organism evidence="1 2">
    <name type="scientific">Rhodopirellula baltica SWK14</name>
    <dbReference type="NCBI Taxonomy" id="993516"/>
    <lineage>
        <taxon>Bacteria</taxon>
        <taxon>Pseudomonadati</taxon>
        <taxon>Planctomycetota</taxon>
        <taxon>Planctomycetia</taxon>
        <taxon>Pirellulales</taxon>
        <taxon>Pirellulaceae</taxon>
        <taxon>Rhodopirellula</taxon>
    </lineage>
</organism>
<dbReference type="PATRIC" id="fig|993516.3.peg.6375"/>
<accession>L7CAI4</accession>
<protein>
    <submittedName>
        <fullName evidence="1">Uncharacterized protein</fullName>
    </submittedName>
</protein>
<reference evidence="1 2" key="1">
    <citation type="journal article" date="2013" name="Mar. Genomics">
        <title>Expression of sulfatases in Rhodopirellula baltica and the diversity of sulfatases in the genus Rhodopirellula.</title>
        <authorList>
            <person name="Wegner C.E."/>
            <person name="Richter-Heitmann T."/>
            <person name="Klindworth A."/>
            <person name="Klockow C."/>
            <person name="Richter M."/>
            <person name="Achstetter T."/>
            <person name="Glockner F.O."/>
            <person name="Harder J."/>
        </authorList>
    </citation>
    <scope>NUCLEOTIDE SEQUENCE [LARGE SCALE GENOMIC DNA]</scope>
    <source>
        <strain evidence="1 2">SWK14</strain>
    </source>
</reference>
<dbReference type="AlphaFoldDB" id="L7CAI4"/>
<proteinExistence type="predicted"/>
<evidence type="ECO:0000313" key="2">
    <source>
        <dbReference type="Proteomes" id="UP000010959"/>
    </source>
</evidence>
<name>L7CAI4_RHOBT</name>
<sequence>MLFVGCFNLEPQPLTDQRIAIISNTRIQSASVTYPDGTEHTFAPDDYEQFRTLLRTLAPIETVSDDSGLPAAPDYRLMLFAAGNIANIDVHVDDTDQLIYTLDGFQYCGGQAGRFVTTADAARVQHSLDPIDGEPSDAPESR</sequence>
<evidence type="ECO:0000313" key="1">
    <source>
        <dbReference type="EMBL" id="ELP30121.1"/>
    </source>
</evidence>
<dbReference type="Proteomes" id="UP000010959">
    <property type="component" value="Unassembled WGS sequence"/>
</dbReference>
<gene>
    <name evidence="1" type="ORF">RBSWK_05950</name>
</gene>
<dbReference type="EMBL" id="AMWG01000169">
    <property type="protein sequence ID" value="ELP30121.1"/>
    <property type="molecule type" value="Genomic_DNA"/>
</dbReference>